<protein>
    <submittedName>
        <fullName evidence="1">Uncharacterized protein</fullName>
    </submittedName>
</protein>
<evidence type="ECO:0000313" key="2">
    <source>
        <dbReference type="Proteomes" id="UP000324800"/>
    </source>
</evidence>
<proteinExistence type="predicted"/>
<dbReference type="Proteomes" id="UP000324800">
    <property type="component" value="Unassembled WGS sequence"/>
</dbReference>
<reference evidence="1 2" key="1">
    <citation type="submission" date="2019-03" db="EMBL/GenBank/DDBJ databases">
        <title>Single cell metagenomics reveals metabolic interactions within the superorganism composed of flagellate Streblomastix strix and complex community of Bacteroidetes bacteria on its surface.</title>
        <authorList>
            <person name="Treitli S.C."/>
            <person name="Kolisko M."/>
            <person name="Husnik F."/>
            <person name="Keeling P."/>
            <person name="Hampl V."/>
        </authorList>
    </citation>
    <scope>NUCLEOTIDE SEQUENCE [LARGE SCALE GENOMIC DNA]</scope>
    <source>
        <strain evidence="1">ST1C</strain>
    </source>
</reference>
<name>A0A5J4WKR2_9EUKA</name>
<dbReference type="EMBL" id="SNRW01001821">
    <property type="protein sequence ID" value="KAA6394889.1"/>
    <property type="molecule type" value="Genomic_DNA"/>
</dbReference>
<dbReference type="AlphaFoldDB" id="A0A5J4WKR2"/>
<comment type="caution">
    <text evidence="1">The sequence shown here is derived from an EMBL/GenBank/DDBJ whole genome shotgun (WGS) entry which is preliminary data.</text>
</comment>
<evidence type="ECO:0000313" key="1">
    <source>
        <dbReference type="EMBL" id="KAA6394889.1"/>
    </source>
</evidence>
<organism evidence="1 2">
    <name type="scientific">Streblomastix strix</name>
    <dbReference type="NCBI Taxonomy" id="222440"/>
    <lineage>
        <taxon>Eukaryota</taxon>
        <taxon>Metamonada</taxon>
        <taxon>Preaxostyla</taxon>
        <taxon>Oxymonadida</taxon>
        <taxon>Streblomastigidae</taxon>
        <taxon>Streblomastix</taxon>
    </lineage>
</organism>
<accession>A0A5J4WKR2</accession>
<gene>
    <name evidence="1" type="ORF">EZS28_009585</name>
</gene>
<sequence length="201" mass="22238">MEMRLLLNKNPLGNNLVVSYDTVNVTRSPFTINYGSDPLDAKKLDRSSYELKSNFVGAFETAGMNTSFALNSVDNPPALRALRELRVICVVVQVTIMVIAANNRVIALIQHIPSFKSFIIVLIWAIDKVVNQEISQMVIALIVHELQAQSEAQQEAQSEACFVFTKIDMSNEWLLTGPCGLGASIQKLLQKAVANWTTGQK</sequence>